<comment type="function">
    <text evidence="13">Interacts with outer membrane receptor proteins that carry out high-affinity binding and energy dependent uptake into the periplasmic space of specific substrates. It could act to transduce energy from the cytoplasmic membrane to specific energy-requiring processes in the outer membrane, resulting in the release into the periplasm of ligands bound by these outer membrane proteins.</text>
</comment>
<evidence type="ECO:0000256" key="11">
    <source>
        <dbReference type="ARBA" id="ARBA00023136"/>
    </source>
</evidence>
<keyword evidence="6 13" id="KW-0997">Cell inner membrane</keyword>
<feature type="compositionally biased region" description="Low complexity" evidence="14">
    <location>
        <begin position="268"/>
        <end position="280"/>
    </location>
</feature>
<evidence type="ECO:0000259" key="15">
    <source>
        <dbReference type="PROSITE" id="PS52015"/>
    </source>
</evidence>
<comment type="subcellular location">
    <subcellularLocation>
        <location evidence="1 13">Cell inner membrane</location>
        <topology evidence="1 13">Single-pass membrane protein</topology>
        <orientation evidence="1 13">Periplasmic side</orientation>
    </subcellularLocation>
</comment>
<keyword evidence="17" id="KW-1185">Reference proteome</keyword>
<evidence type="ECO:0000313" key="16">
    <source>
        <dbReference type="EMBL" id="GAA4789303.1"/>
    </source>
</evidence>
<evidence type="ECO:0000256" key="7">
    <source>
        <dbReference type="ARBA" id="ARBA00022692"/>
    </source>
</evidence>
<dbReference type="PROSITE" id="PS52015">
    <property type="entry name" value="TONB_CTD"/>
    <property type="match status" value="1"/>
</dbReference>
<dbReference type="InterPro" id="IPR051045">
    <property type="entry name" value="TonB-dependent_transducer"/>
</dbReference>
<feature type="compositionally biased region" description="Low complexity" evidence="14">
    <location>
        <begin position="221"/>
        <end position="239"/>
    </location>
</feature>
<keyword evidence="13" id="KW-0735">Signal-anchor</keyword>
<evidence type="ECO:0000256" key="6">
    <source>
        <dbReference type="ARBA" id="ARBA00022519"/>
    </source>
</evidence>
<evidence type="ECO:0000256" key="1">
    <source>
        <dbReference type="ARBA" id="ARBA00004383"/>
    </source>
</evidence>
<evidence type="ECO:0000256" key="10">
    <source>
        <dbReference type="ARBA" id="ARBA00022989"/>
    </source>
</evidence>
<feature type="region of interest" description="Disordered" evidence="14">
    <location>
        <begin position="206"/>
        <end position="298"/>
    </location>
</feature>
<dbReference type="PANTHER" id="PTHR33446:SF8">
    <property type="entry name" value="PROTEIN TONB"/>
    <property type="match status" value="1"/>
</dbReference>
<evidence type="ECO:0000256" key="4">
    <source>
        <dbReference type="ARBA" id="ARBA00022448"/>
    </source>
</evidence>
<evidence type="ECO:0000256" key="13">
    <source>
        <dbReference type="RuleBase" id="RU362123"/>
    </source>
</evidence>
<accession>A0ABP9B1V7</accession>
<keyword evidence="8" id="KW-0677">Repeat</keyword>
<comment type="similarity">
    <text evidence="2 13">Belongs to the TonB family.</text>
</comment>
<keyword evidence="4 13" id="KW-0813">Transport</keyword>
<keyword evidence="7" id="KW-0812">Transmembrane</keyword>
<dbReference type="EMBL" id="BAABJE010000005">
    <property type="protein sequence ID" value="GAA4789303.1"/>
    <property type="molecule type" value="Genomic_DNA"/>
</dbReference>
<feature type="compositionally biased region" description="Basic and acidic residues" evidence="14">
    <location>
        <begin position="206"/>
        <end position="220"/>
    </location>
</feature>
<keyword evidence="10" id="KW-1133">Transmembrane helix</keyword>
<keyword evidence="9 13" id="KW-0653">Protein transport</keyword>
<feature type="domain" description="TonB C-terminal" evidence="15">
    <location>
        <begin position="278"/>
        <end position="364"/>
    </location>
</feature>
<evidence type="ECO:0000313" key="17">
    <source>
        <dbReference type="Proteomes" id="UP001499959"/>
    </source>
</evidence>
<evidence type="ECO:0000256" key="2">
    <source>
        <dbReference type="ARBA" id="ARBA00006555"/>
    </source>
</evidence>
<dbReference type="Pfam" id="PF03544">
    <property type="entry name" value="TonB_C"/>
    <property type="match status" value="1"/>
</dbReference>
<name>A0ABP9B1V7_9GAMM</name>
<protein>
    <recommendedName>
        <fullName evidence="3 13">Protein TonB</fullName>
    </recommendedName>
</protein>
<evidence type="ECO:0000256" key="14">
    <source>
        <dbReference type="SAM" id="MobiDB-lite"/>
    </source>
</evidence>
<evidence type="ECO:0000256" key="5">
    <source>
        <dbReference type="ARBA" id="ARBA00022475"/>
    </source>
</evidence>
<proteinExistence type="inferred from homology"/>
<keyword evidence="5 13" id="KW-1003">Cell membrane</keyword>
<dbReference type="InterPro" id="IPR006260">
    <property type="entry name" value="TonB/TolA_C"/>
</dbReference>
<gene>
    <name evidence="16" type="ORF">GCM10023307_13080</name>
</gene>
<organism evidence="16 17">
    <name type="scientific">Lysobacter hankyongensis</name>
    <dbReference type="NCBI Taxonomy" id="1176535"/>
    <lineage>
        <taxon>Bacteria</taxon>
        <taxon>Pseudomonadati</taxon>
        <taxon>Pseudomonadota</taxon>
        <taxon>Gammaproteobacteria</taxon>
        <taxon>Lysobacterales</taxon>
        <taxon>Lysobacteraceae</taxon>
        <taxon>Lysobacter</taxon>
    </lineage>
</organism>
<dbReference type="PRINTS" id="PR01374">
    <property type="entry name" value="TONBPROTEIN"/>
</dbReference>
<evidence type="ECO:0000256" key="3">
    <source>
        <dbReference type="ARBA" id="ARBA00022362"/>
    </source>
</evidence>
<sequence>MQTKTSLQETNVMSAAQDTAQSLNPPFRNALRTAALSAALVLAIAACGGDKPATDDAAAAPEAAAQTTQAPAQAVSAQVAAMSVDQLREAARAAQAEQRMYAPSGNNAMEYYLALRDKQPNDAAVASALTDLMPYALIAAEQSIARDDFAEAQRLYALMEKTDKAAPALPRLKQSLTDAQATFAQRQQQQEVDAEAEKARLAKLEEDRKKAQEETQRQAAERLAQQQQQQQAAAAQAQREAADREAAQRAAAQREAAQREAAEREAAQRAAAAQPAAASANDLRAISTPPPRYPPEALRAGTSGEVLVEFTVATDGSVSSARVVRGNPPRVFDREAVAAVKRWRYQPVASPVTTRRTIGFKPGG</sequence>
<keyword evidence="11" id="KW-0472">Membrane</keyword>
<evidence type="ECO:0000256" key="12">
    <source>
        <dbReference type="ARBA" id="ARBA00025849"/>
    </source>
</evidence>
<comment type="subunit">
    <text evidence="12">Homodimer. Forms a complex with the accessory proteins ExbB and ExbD.</text>
</comment>
<evidence type="ECO:0000256" key="9">
    <source>
        <dbReference type="ARBA" id="ARBA00022927"/>
    </source>
</evidence>
<evidence type="ECO:0000256" key="8">
    <source>
        <dbReference type="ARBA" id="ARBA00022737"/>
    </source>
</evidence>
<comment type="caution">
    <text evidence="16">The sequence shown here is derived from an EMBL/GenBank/DDBJ whole genome shotgun (WGS) entry which is preliminary data.</text>
</comment>
<reference evidence="17" key="1">
    <citation type="journal article" date="2019" name="Int. J. Syst. Evol. Microbiol.">
        <title>The Global Catalogue of Microorganisms (GCM) 10K type strain sequencing project: providing services to taxonomists for standard genome sequencing and annotation.</title>
        <authorList>
            <consortium name="The Broad Institute Genomics Platform"/>
            <consortium name="The Broad Institute Genome Sequencing Center for Infectious Disease"/>
            <person name="Wu L."/>
            <person name="Ma J."/>
        </authorList>
    </citation>
    <scope>NUCLEOTIDE SEQUENCE [LARGE SCALE GENOMIC DNA]</scope>
    <source>
        <strain evidence="17">JCM 18204</strain>
    </source>
</reference>
<dbReference type="RefSeq" id="WP_345302512.1">
    <property type="nucleotide sequence ID" value="NZ_BAABJE010000005.1"/>
</dbReference>
<dbReference type="SUPFAM" id="SSF74653">
    <property type="entry name" value="TolA/TonB C-terminal domain"/>
    <property type="match status" value="1"/>
</dbReference>
<feature type="compositionally biased region" description="Basic and acidic residues" evidence="14">
    <location>
        <begin position="256"/>
        <end position="267"/>
    </location>
</feature>
<dbReference type="PANTHER" id="PTHR33446">
    <property type="entry name" value="PROTEIN TONB-RELATED"/>
    <property type="match status" value="1"/>
</dbReference>
<dbReference type="InterPro" id="IPR003538">
    <property type="entry name" value="TonB"/>
</dbReference>
<dbReference type="NCBIfam" id="TIGR01352">
    <property type="entry name" value="tonB_Cterm"/>
    <property type="match status" value="1"/>
</dbReference>
<dbReference type="InterPro" id="IPR037682">
    <property type="entry name" value="TonB_C"/>
</dbReference>
<dbReference type="Gene3D" id="3.30.2420.10">
    <property type="entry name" value="TonB"/>
    <property type="match status" value="1"/>
</dbReference>
<dbReference type="Proteomes" id="UP001499959">
    <property type="component" value="Unassembled WGS sequence"/>
</dbReference>